<gene>
    <name evidence="2" type="ORF">NDU88_005572</name>
</gene>
<evidence type="ECO:0000313" key="2">
    <source>
        <dbReference type="EMBL" id="KAJ1217985.1"/>
    </source>
</evidence>
<feature type="compositionally biased region" description="Basic and acidic residues" evidence="1">
    <location>
        <begin position="33"/>
        <end position="43"/>
    </location>
</feature>
<name>A0AAV7WVL8_PLEWA</name>
<dbReference type="Proteomes" id="UP001066276">
    <property type="component" value="Chromosome 1_1"/>
</dbReference>
<keyword evidence="3" id="KW-1185">Reference proteome</keyword>
<feature type="region of interest" description="Disordered" evidence="1">
    <location>
        <begin position="1"/>
        <end position="67"/>
    </location>
</feature>
<evidence type="ECO:0000313" key="3">
    <source>
        <dbReference type="Proteomes" id="UP001066276"/>
    </source>
</evidence>
<dbReference type="EMBL" id="JANPWB010000001">
    <property type="protein sequence ID" value="KAJ1217985.1"/>
    <property type="molecule type" value="Genomic_DNA"/>
</dbReference>
<accession>A0AAV7WVL8</accession>
<proteinExistence type="predicted"/>
<protein>
    <submittedName>
        <fullName evidence="2">Uncharacterized protein</fullName>
    </submittedName>
</protein>
<feature type="compositionally biased region" description="Polar residues" evidence="1">
    <location>
        <begin position="1"/>
        <end position="11"/>
    </location>
</feature>
<reference evidence="2" key="1">
    <citation type="journal article" date="2022" name="bioRxiv">
        <title>Sequencing and chromosome-scale assembly of the giantPleurodeles waltlgenome.</title>
        <authorList>
            <person name="Brown T."/>
            <person name="Elewa A."/>
            <person name="Iarovenko S."/>
            <person name="Subramanian E."/>
            <person name="Araus A.J."/>
            <person name="Petzold A."/>
            <person name="Susuki M."/>
            <person name="Suzuki K.-i.T."/>
            <person name="Hayashi T."/>
            <person name="Toyoda A."/>
            <person name="Oliveira C."/>
            <person name="Osipova E."/>
            <person name="Leigh N.D."/>
            <person name="Simon A."/>
            <person name="Yun M.H."/>
        </authorList>
    </citation>
    <scope>NUCLEOTIDE SEQUENCE</scope>
    <source>
        <strain evidence="2">20211129_DDA</strain>
        <tissue evidence="2">Liver</tissue>
    </source>
</reference>
<sequence length="189" mass="20504">MGGFQPSTSDLHWQEGEDLGGGEPGEQSAARGPRQEEKAEPRVAGRMSSAEVQTRRQGAVDAPRGQCGGMGFVPAGVAVPREQGPGPSGMQRGPQAPYTEAAMSGELQQQVFGAAGLQEQDELGDEECKLDFDERSIEEGELSEGWEEEEWWADRRGEGLLLILLLSRFRGQDRVIRAGRTFCRCLALA</sequence>
<organism evidence="2 3">
    <name type="scientific">Pleurodeles waltl</name>
    <name type="common">Iberian ribbed newt</name>
    <dbReference type="NCBI Taxonomy" id="8319"/>
    <lineage>
        <taxon>Eukaryota</taxon>
        <taxon>Metazoa</taxon>
        <taxon>Chordata</taxon>
        <taxon>Craniata</taxon>
        <taxon>Vertebrata</taxon>
        <taxon>Euteleostomi</taxon>
        <taxon>Amphibia</taxon>
        <taxon>Batrachia</taxon>
        <taxon>Caudata</taxon>
        <taxon>Salamandroidea</taxon>
        <taxon>Salamandridae</taxon>
        <taxon>Pleurodelinae</taxon>
        <taxon>Pleurodeles</taxon>
    </lineage>
</organism>
<dbReference type="AlphaFoldDB" id="A0AAV7WVL8"/>
<comment type="caution">
    <text evidence="2">The sequence shown here is derived from an EMBL/GenBank/DDBJ whole genome shotgun (WGS) entry which is preliminary data.</text>
</comment>
<evidence type="ECO:0000256" key="1">
    <source>
        <dbReference type="SAM" id="MobiDB-lite"/>
    </source>
</evidence>